<dbReference type="InterPro" id="IPR052609">
    <property type="entry name" value="Ribosome_Biogenesis_Reg"/>
</dbReference>
<reference evidence="1 2" key="1">
    <citation type="submission" date="2024-04" db="EMBL/GenBank/DDBJ databases">
        <authorList>
            <person name="Rising A."/>
            <person name="Reimegard J."/>
            <person name="Sonavane S."/>
            <person name="Akerstrom W."/>
            <person name="Nylinder S."/>
            <person name="Hedman E."/>
            <person name="Kallberg Y."/>
        </authorList>
    </citation>
    <scope>NUCLEOTIDE SEQUENCE [LARGE SCALE GENOMIC DNA]</scope>
</reference>
<organism evidence="1 2">
    <name type="scientific">Larinioides sclopetarius</name>
    <dbReference type="NCBI Taxonomy" id="280406"/>
    <lineage>
        <taxon>Eukaryota</taxon>
        <taxon>Metazoa</taxon>
        <taxon>Ecdysozoa</taxon>
        <taxon>Arthropoda</taxon>
        <taxon>Chelicerata</taxon>
        <taxon>Arachnida</taxon>
        <taxon>Araneae</taxon>
        <taxon>Araneomorphae</taxon>
        <taxon>Entelegynae</taxon>
        <taxon>Araneoidea</taxon>
        <taxon>Araneidae</taxon>
        <taxon>Larinioides</taxon>
    </lineage>
</organism>
<protein>
    <submittedName>
        <fullName evidence="1">Uncharacterized protein</fullName>
    </submittedName>
</protein>
<proteinExistence type="predicted"/>
<comment type="caution">
    <text evidence="1">The sequence shown here is derived from an EMBL/GenBank/DDBJ whole genome shotgun (WGS) entry which is preliminary data.</text>
</comment>
<evidence type="ECO:0000313" key="1">
    <source>
        <dbReference type="EMBL" id="CAL1279773.1"/>
    </source>
</evidence>
<dbReference type="AlphaFoldDB" id="A0AAV2A728"/>
<evidence type="ECO:0000313" key="2">
    <source>
        <dbReference type="Proteomes" id="UP001497382"/>
    </source>
</evidence>
<accession>A0AAV2A728</accession>
<dbReference type="GO" id="GO:0042254">
    <property type="term" value="P:ribosome biogenesis"/>
    <property type="evidence" value="ECO:0007669"/>
    <property type="project" value="TreeGrafter"/>
</dbReference>
<dbReference type="PANTHER" id="PTHR15682">
    <property type="entry name" value="UNHEALTHY RIBOSOME BIOGENESIS PROTEIN 2 HOMOLOG"/>
    <property type="match status" value="1"/>
</dbReference>
<dbReference type="EMBL" id="CAXIEN010000125">
    <property type="protein sequence ID" value="CAL1279773.1"/>
    <property type="molecule type" value="Genomic_DNA"/>
</dbReference>
<name>A0AAV2A728_9ARAC</name>
<dbReference type="PANTHER" id="PTHR15682:SF2">
    <property type="entry name" value="UNHEALTHY RIBOSOME BIOGENESIS PROTEIN 2 HOMOLOG"/>
    <property type="match status" value="1"/>
</dbReference>
<dbReference type="GO" id="GO:0005730">
    <property type="term" value="C:nucleolus"/>
    <property type="evidence" value="ECO:0007669"/>
    <property type="project" value="TreeGrafter"/>
</dbReference>
<keyword evidence="2" id="KW-1185">Reference proteome</keyword>
<gene>
    <name evidence="1" type="ORF">LARSCL_LOCUS10583</name>
</gene>
<sequence length="1159" mass="132603">MPETTAKMIFNKLTDDRNNLMKKVKEISNLLAYMDDDSKVPFISNSLPEIATLVYLASNEKDLSELSEKLIMQICSIVFNFKTKPYDSLLTLGDVVENAEFPNWIVLEFLQKMHSLLQTSDCVFPAVPGTIACAALMKKIMCEIFKEIRSDLEPLKILSLFCAIAGLDIPLLVAADSCCDKIFKGTEKRPDINIVALNYILEGCCGCSQYFNLTTAPDGHLAPSDWLEGLMFVLLDLRHEKNQGAWLRCFRSLLKMSLSVVEKHLTTIIKSSLLKINMDDADSKKDYCDLFIDLISLYSRLHQLPKFFVKLLLALTECIQEGSLGAYICKGQIFPVVLKSFSLHSQELPFGQIMELWKIFSETYTTFGNMIQVFTKGKGAVFFVSQLFATFLMHCKLFDFTVPLAIYEKFGDLILHTRKELKKNISILSDGNKEVLPLQRSLLLLCFALGEVKLPYNDCHEELLNDDLVLRFPDHPCDCSLLLKFLSEEHCEVFHSMLQGEDKVLSFIVFRLLVQKIRGLLHKKELSEDEQTHLQKSLSFILKHAKENIIYGDAWDTDLSTLCTNNYGSAIWRILVIYFPLIMNSIDTKELISICGFFRDVILQQQSKICKTSYGHSSSDLDLKAVILPAVKCVYFQESKNFQAALVASVWKLDAAFLQKKRSHDEMDSEENLFNIFSQLNIFRNKWIKYAESTPKCNDNETLNSLWCNVKESCILLNEILQSKSIVRPKIKTEIYNILQLIDCLPLEYLLPGNQVRCIVGLSVLFFLTPESCSTSEASIVTEKISKLLVAIFDGVRSVWFFDFVNSGFYLKEIVNTLERLLTMKAIDGTSEWPKLLLHSLIRLAVKNSESLVAMENFFSEINVIGETSEFSCLALLLTLEQLSWKFKWAQFHEDYKASYENLVSSLCSCCVKAVKKAEEGYSISVYCTLIECYAEVIKILTSPSCSIDQKKRERYLKPLPKIIKIAKENITNPKNDAYFKFFASICRHSKDIEGFIPDDFQMIIWNNVHFLFQQQCSNANDLLQNQTILDPMTLTNNEVELLHSLFTLMPKEDLNKIIEELFKQMENVDLVFLNAFTFQMNLNIIREIVESDSKRPESSLPKTTLVNLLSHLCRISSNQLSDGDFHIHMMKIPILQFICFLLKQKKGLHPKTSFDTEP</sequence>
<dbReference type="Proteomes" id="UP001497382">
    <property type="component" value="Unassembled WGS sequence"/>
</dbReference>